<reference evidence="1" key="1">
    <citation type="submission" date="2019-08" db="EMBL/GenBank/DDBJ databases">
        <authorList>
            <person name="Kucharzyk K."/>
            <person name="Murdoch R.W."/>
            <person name="Higgins S."/>
            <person name="Loffler F."/>
        </authorList>
    </citation>
    <scope>NUCLEOTIDE SEQUENCE</scope>
</reference>
<organism evidence="1">
    <name type="scientific">bioreactor metagenome</name>
    <dbReference type="NCBI Taxonomy" id="1076179"/>
    <lineage>
        <taxon>unclassified sequences</taxon>
        <taxon>metagenomes</taxon>
        <taxon>ecological metagenomes</taxon>
    </lineage>
</organism>
<protein>
    <submittedName>
        <fullName evidence="1">Uncharacterized protein</fullName>
    </submittedName>
</protein>
<sequence length="49" mass="5558">MLVFQILFQRYPNGTRSDDQLLQHATDLFAQPQRGQIGTKEHCVGENGV</sequence>
<name>A0A645IHA3_9ZZZZ</name>
<gene>
    <name evidence="1" type="ORF">SDC9_197848</name>
</gene>
<comment type="caution">
    <text evidence="1">The sequence shown here is derived from an EMBL/GenBank/DDBJ whole genome shotgun (WGS) entry which is preliminary data.</text>
</comment>
<proteinExistence type="predicted"/>
<accession>A0A645IHA3</accession>
<dbReference type="AlphaFoldDB" id="A0A645IHA3"/>
<dbReference type="EMBL" id="VSSQ01114202">
    <property type="protein sequence ID" value="MPN50222.1"/>
    <property type="molecule type" value="Genomic_DNA"/>
</dbReference>
<evidence type="ECO:0000313" key="1">
    <source>
        <dbReference type="EMBL" id="MPN50222.1"/>
    </source>
</evidence>